<evidence type="ECO:0000313" key="2">
    <source>
        <dbReference type="Proteomes" id="UP000789920"/>
    </source>
</evidence>
<evidence type="ECO:0000313" key="1">
    <source>
        <dbReference type="EMBL" id="CAG8802144.1"/>
    </source>
</evidence>
<dbReference type="EMBL" id="CAJVQC010061831">
    <property type="protein sequence ID" value="CAG8802144.1"/>
    <property type="molecule type" value="Genomic_DNA"/>
</dbReference>
<organism evidence="1 2">
    <name type="scientific">Racocetra persica</name>
    <dbReference type="NCBI Taxonomy" id="160502"/>
    <lineage>
        <taxon>Eukaryota</taxon>
        <taxon>Fungi</taxon>
        <taxon>Fungi incertae sedis</taxon>
        <taxon>Mucoromycota</taxon>
        <taxon>Glomeromycotina</taxon>
        <taxon>Glomeromycetes</taxon>
        <taxon>Diversisporales</taxon>
        <taxon>Gigasporaceae</taxon>
        <taxon>Racocetra</taxon>
    </lineage>
</organism>
<keyword evidence="2" id="KW-1185">Reference proteome</keyword>
<protein>
    <submittedName>
        <fullName evidence="1">3301_t:CDS:1</fullName>
    </submittedName>
</protein>
<proteinExistence type="predicted"/>
<dbReference type="Proteomes" id="UP000789920">
    <property type="component" value="Unassembled WGS sequence"/>
</dbReference>
<name>A0ACA9RPF4_9GLOM</name>
<feature type="non-terminal residue" evidence="1">
    <location>
        <position position="79"/>
    </location>
</feature>
<reference evidence="1" key="1">
    <citation type="submission" date="2021-06" db="EMBL/GenBank/DDBJ databases">
        <authorList>
            <person name="Kallberg Y."/>
            <person name="Tangrot J."/>
            <person name="Rosling A."/>
        </authorList>
    </citation>
    <scope>NUCLEOTIDE SEQUENCE</scope>
    <source>
        <strain evidence="1">MA461A</strain>
    </source>
</reference>
<accession>A0ACA9RPF4</accession>
<sequence>MRLLLYSSVRKVFDYKRNFLQRALHASIQEDKNCFIEKLEGEDKGISIINLNRPSTKNAISQKLLMEFHDVIGKLRNES</sequence>
<gene>
    <name evidence="1" type="ORF">RPERSI_LOCUS21254</name>
</gene>
<comment type="caution">
    <text evidence="1">The sequence shown here is derived from an EMBL/GenBank/DDBJ whole genome shotgun (WGS) entry which is preliminary data.</text>
</comment>